<protein>
    <recommendedName>
        <fullName evidence="1">Cupin type-2 domain-containing protein</fullName>
    </recommendedName>
</protein>
<dbReference type="InterPro" id="IPR014710">
    <property type="entry name" value="RmlC-like_jellyroll"/>
</dbReference>
<dbReference type="Proteomes" id="UP000660611">
    <property type="component" value="Unassembled WGS sequence"/>
</dbReference>
<dbReference type="InterPro" id="IPR011051">
    <property type="entry name" value="RmlC_Cupin_sf"/>
</dbReference>
<evidence type="ECO:0000259" key="1">
    <source>
        <dbReference type="Pfam" id="PF07883"/>
    </source>
</evidence>
<comment type="caution">
    <text evidence="2">The sequence shown here is derived from an EMBL/GenBank/DDBJ whole genome shotgun (WGS) entry which is preliminary data.</text>
</comment>
<sequence>MSIVRAADAPRFELDGSQFTVFAGPSHGSRQVCAWRLTVAAGHESMPHSIDRDEVFMVLSGRLRVTPGGEVLGAGDSVVVPAGEPIAAHNPGAEPAEVYVTVPAGFTAYRADGSVFGTPPWAL</sequence>
<reference evidence="2" key="1">
    <citation type="submission" date="2021-01" db="EMBL/GenBank/DDBJ databases">
        <title>Whole genome shotgun sequence of Dactylosporangium siamense NBRC 106093.</title>
        <authorList>
            <person name="Komaki H."/>
            <person name="Tamura T."/>
        </authorList>
    </citation>
    <scope>NUCLEOTIDE SEQUENCE</scope>
    <source>
        <strain evidence="2">NBRC 106093</strain>
    </source>
</reference>
<feature type="domain" description="Cupin type-2" evidence="1">
    <location>
        <begin position="36"/>
        <end position="101"/>
    </location>
</feature>
<evidence type="ECO:0000313" key="2">
    <source>
        <dbReference type="EMBL" id="GIG49509.1"/>
    </source>
</evidence>
<name>A0A919UBH7_9ACTN</name>
<proteinExistence type="predicted"/>
<dbReference type="AlphaFoldDB" id="A0A919UBH7"/>
<dbReference type="Pfam" id="PF07883">
    <property type="entry name" value="Cupin_2"/>
    <property type="match status" value="1"/>
</dbReference>
<organism evidence="2 3">
    <name type="scientific">Dactylosporangium siamense</name>
    <dbReference type="NCBI Taxonomy" id="685454"/>
    <lineage>
        <taxon>Bacteria</taxon>
        <taxon>Bacillati</taxon>
        <taxon>Actinomycetota</taxon>
        <taxon>Actinomycetes</taxon>
        <taxon>Micromonosporales</taxon>
        <taxon>Micromonosporaceae</taxon>
        <taxon>Dactylosporangium</taxon>
    </lineage>
</organism>
<keyword evidence="3" id="KW-1185">Reference proteome</keyword>
<dbReference type="SUPFAM" id="SSF51182">
    <property type="entry name" value="RmlC-like cupins"/>
    <property type="match status" value="1"/>
</dbReference>
<dbReference type="RefSeq" id="WP_203851185.1">
    <property type="nucleotide sequence ID" value="NZ_BAAAVW010000024.1"/>
</dbReference>
<dbReference type="Gene3D" id="2.60.120.10">
    <property type="entry name" value="Jelly Rolls"/>
    <property type="match status" value="1"/>
</dbReference>
<accession>A0A919UBH7</accession>
<evidence type="ECO:0000313" key="3">
    <source>
        <dbReference type="Proteomes" id="UP000660611"/>
    </source>
</evidence>
<dbReference type="InterPro" id="IPR013096">
    <property type="entry name" value="Cupin_2"/>
</dbReference>
<gene>
    <name evidence="2" type="ORF">Dsi01nite_075500</name>
</gene>
<dbReference type="EMBL" id="BONQ01000120">
    <property type="protein sequence ID" value="GIG49509.1"/>
    <property type="molecule type" value="Genomic_DNA"/>
</dbReference>